<dbReference type="Proteomes" id="UP000658514">
    <property type="component" value="Unassembled WGS sequence"/>
</dbReference>
<keyword evidence="4" id="KW-1185">Reference proteome</keyword>
<dbReference type="InterPro" id="IPR013424">
    <property type="entry name" value="Ice-binding_C"/>
</dbReference>
<protein>
    <submittedName>
        <fullName evidence="3">PEP-CTERM sorting domain-containing protein</fullName>
    </submittedName>
</protein>
<feature type="domain" description="Ice-binding protein C-terminal" evidence="2">
    <location>
        <begin position="430"/>
        <end position="449"/>
    </location>
</feature>
<dbReference type="InterPro" id="IPR024079">
    <property type="entry name" value="MetalloPept_cat_dom_sf"/>
</dbReference>
<feature type="signal peptide" evidence="1">
    <location>
        <begin position="1"/>
        <end position="26"/>
    </location>
</feature>
<dbReference type="SUPFAM" id="SSF55486">
    <property type="entry name" value="Metalloproteases ('zincins'), catalytic domain"/>
    <property type="match status" value="1"/>
</dbReference>
<gene>
    <name evidence="3" type="ORF">H6G24_21760</name>
</gene>
<dbReference type="Gene3D" id="3.40.390.10">
    <property type="entry name" value="Collagenase (Catalytic Domain)"/>
    <property type="match status" value="1"/>
</dbReference>
<evidence type="ECO:0000313" key="3">
    <source>
        <dbReference type="EMBL" id="MBD2198100.1"/>
    </source>
</evidence>
<comment type="caution">
    <text evidence="3">The sequence shown here is derived from an EMBL/GenBank/DDBJ whole genome shotgun (WGS) entry which is preliminary data.</text>
</comment>
<name>A0ABR8AFY5_9CYAN</name>
<feature type="chain" id="PRO_5045797657" evidence="1">
    <location>
        <begin position="27"/>
        <end position="461"/>
    </location>
</feature>
<dbReference type="RefSeq" id="WP_190545524.1">
    <property type="nucleotide sequence ID" value="NZ_CAWPNO010000069.1"/>
</dbReference>
<accession>A0ABR8AFY5</accession>
<evidence type="ECO:0000313" key="4">
    <source>
        <dbReference type="Proteomes" id="UP000658514"/>
    </source>
</evidence>
<keyword evidence="1" id="KW-0732">Signal</keyword>
<evidence type="ECO:0000256" key="1">
    <source>
        <dbReference type="SAM" id="SignalP"/>
    </source>
</evidence>
<reference evidence="3 4" key="1">
    <citation type="journal article" date="2020" name="ISME J.">
        <title>Comparative genomics reveals insights into cyanobacterial evolution and habitat adaptation.</title>
        <authorList>
            <person name="Chen M.Y."/>
            <person name="Teng W.K."/>
            <person name="Zhao L."/>
            <person name="Hu C.X."/>
            <person name="Zhou Y.K."/>
            <person name="Han B.P."/>
            <person name="Song L.R."/>
            <person name="Shu W.S."/>
        </authorList>
    </citation>
    <scope>NUCLEOTIDE SEQUENCE [LARGE SCALE GENOMIC DNA]</scope>
    <source>
        <strain evidence="3 4">FACHB-288</strain>
    </source>
</reference>
<evidence type="ECO:0000259" key="2">
    <source>
        <dbReference type="Pfam" id="PF07589"/>
    </source>
</evidence>
<dbReference type="EMBL" id="JACJQH010000036">
    <property type="protein sequence ID" value="MBD2198100.1"/>
    <property type="molecule type" value="Genomic_DNA"/>
</dbReference>
<proteinExistence type="predicted"/>
<organism evidence="3 4">
    <name type="scientific">Calothrix parietina FACHB-288</name>
    <dbReference type="NCBI Taxonomy" id="2692896"/>
    <lineage>
        <taxon>Bacteria</taxon>
        <taxon>Bacillati</taxon>
        <taxon>Cyanobacteriota</taxon>
        <taxon>Cyanophyceae</taxon>
        <taxon>Nostocales</taxon>
        <taxon>Calotrichaceae</taxon>
        <taxon>Calothrix</taxon>
    </lineage>
</organism>
<dbReference type="Pfam" id="PF07589">
    <property type="entry name" value="PEP-CTERM"/>
    <property type="match status" value="1"/>
</dbReference>
<dbReference type="NCBIfam" id="NF038122">
    <property type="entry name" value="metallo_LGF"/>
    <property type="match status" value="1"/>
</dbReference>
<sequence>MRISIGILSLITTLCAVTGMSMPAQALKLNFTYDTEVTMEEKVAAELAGSIWEQYLTDNATINIHLKKGNSSKLPSGVLAGAIPAFMNNVNYSSFYNALKSDRTTDNNIFTYTNDELAVENLPIPLLFSSLTAEMEGFKDKSFSNINLTRANAKALNLLDTNNTDLDGVIVFNDLINTGFGWQNDYLSSGVGINKFDFTSVLIHEIGHVLGFVSGIDAVNDNNYNNEVERNKYITSFDLFRKSSLTTDHEINMTYGGTGNSTPFFSINGGDTALANLSTGENEDLKSSFFFTNYQPDGYQGSHWKRSNNGTALGIMDPSLPSNTRRGLTNLDLQALDVIGYNRASSNFNILSSAQLSTLQNQAQTIANTKGNSTPVSNINKMFKQSRWGGTTTTTTLNQGQDLTEFLAQEGLFQVNNGTMWDSYDEEPQQVPEPSAILGLLSLGLFGLRLGKKKIHSETIN</sequence>